<reference evidence="3 4" key="1">
    <citation type="journal article" date="2022" name="Gigascience">
        <title>A chromosome-level genome assembly and annotation of the desert horned lizard, Phrynosoma platyrhinos, provides insight into chromosomal rearrangements among reptiles.</title>
        <authorList>
            <person name="Koochekian N."/>
            <person name="Ascanio A."/>
            <person name="Farleigh K."/>
            <person name="Card D.C."/>
            <person name="Schield D.R."/>
            <person name="Castoe T.A."/>
            <person name="Jezkova T."/>
        </authorList>
    </citation>
    <scope>NUCLEOTIDE SEQUENCE [LARGE SCALE GENOMIC DNA]</scope>
    <source>
        <strain evidence="3">NK-2021</strain>
    </source>
</reference>
<sequence>QPLSPLLFSSLLQVIQAEAVGLNSIFLLLMSRVSQASGSLLLPLGGPRKEAGPDGGGGGGGERGERGEAAATAATAGECPSICPSVWFPAGSSSLTTLARSFQKVEALLRHYVNPGLWRLLPSQAGESAYDSEEEDSPGGLARLAQVEGSFSGLSRCLRVQENLQTETFRGHVLPASPDTARGPFSYHPARASVARQCATLHALLRHRHHLRLIRQYGRRLKAASDFVGHLKMVRRCLLLPASQQNPSWARLLRSLCEEMRAHARHWEGLRQHVRRDPWLRPLLLQRPEVVQHMKRSLSLLALHAVRLLEGCLEAYLCAVAHLATATPSAGPPTPLSDFFQGLEIYNQVVGDQALQQSFLELGAGPGEAAAGVRRVPGSSQGTFPMERVLGILAAKRGLLAGQRLYQLFLQHQPPLSPAGPGSPEPAPWKSHAESWMGQEVGDGPSGLAIGLQTLCQDEEAVLLPLLWELVASAQTLHHRVLNRPKREKPRLFPESPEAASLPGWKSVHWLDASFAEAAGGLYTQFQVLFWRAATAALDHQLELHWPVAQRQEGAGAALGQQLSQALAHGECVVVVVGGLREPGPSFSSGPS</sequence>
<accession>A0ABQ7SE97</accession>
<keyword evidence="4" id="KW-1185">Reference proteome</keyword>
<keyword evidence="2" id="KW-0732">Signal</keyword>
<name>A0ABQ7SE97_PHRPL</name>
<dbReference type="PANTHER" id="PTHR21436:SF2">
    <property type="entry name" value="COILED-COIL DOMAIN-CONTAINING PROTEIN 142"/>
    <property type="match status" value="1"/>
</dbReference>
<dbReference type="PANTHER" id="PTHR21436">
    <property type="entry name" value="COILED-COIL DOMAIN-CONTAINING PROTEIN 142"/>
    <property type="match status" value="1"/>
</dbReference>
<feature type="region of interest" description="Disordered" evidence="1">
    <location>
        <begin position="43"/>
        <end position="73"/>
    </location>
</feature>
<feature type="chain" id="PRO_5047010375" description="Coiled-coil domain containing 142" evidence="2">
    <location>
        <begin position="18"/>
        <end position="592"/>
    </location>
</feature>
<comment type="caution">
    <text evidence="3">The sequence shown here is derived from an EMBL/GenBank/DDBJ whole genome shotgun (WGS) entry which is preliminary data.</text>
</comment>
<proteinExistence type="predicted"/>
<organism evidence="3 4">
    <name type="scientific">Phrynosoma platyrhinos</name>
    <name type="common">Desert horned lizard</name>
    <dbReference type="NCBI Taxonomy" id="52577"/>
    <lineage>
        <taxon>Eukaryota</taxon>
        <taxon>Metazoa</taxon>
        <taxon>Chordata</taxon>
        <taxon>Craniata</taxon>
        <taxon>Vertebrata</taxon>
        <taxon>Euteleostomi</taxon>
        <taxon>Lepidosauria</taxon>
        <taxon>Squamata</taxon>
        <taxon>Bifurcata</taxon>
        <taxon>Unidentata</taxon>
        <taxon>Episquamata</taxon>
        <taxon>Toxicofera</taxon>
        <taxon>Iguania</taxon>
        <taxon>Phrynosomatidae</taxon>
        <taxon>Phrynosomatinae</taxon>
        <taxon>Phrynosoma</taxon>
    </lineage>
</organism>
<evidence type="ECO:0000313" key="3">
    <source>
        <dbReference type="EMBL" id="KAH0615660.1"/>
    </source>
</evidence>
<evidence type="ECO:0000256" key="2">
    <source>
        <dbReference type="SAM" id="SignalP"/>
    </source>
</evidence>
<dbReference type="EMBL" id="JAIPUX010005290">
    <property type="protein sequence ID" value="KAH0615660.1"/>
    <property type="molecule type" value="Genomic_DNA"/>
</dbReference>
<dbReference type="Proteomes" id="UP000826234">
    <property type="component" value="Unassembled WGS sequence"/>
</dbReference>
<feature type="non-terminal residue" evidence="3">
    <location>
        <position position="1"/>
    </location>
</feature>
<evidence type="ECO:0000256" key="1">
    <source>
        <dbReference type="SAM" id="MobiDB-lite"/>
    </source>
</evidence>
<protein>
    <recommendedName>
        <fullName evidence="5">Coiled-coil domain containing 142</fullName>
    </recommendedName>
</protein>
<gene>
    <name evidence="3" type="ORF">JD844_025959</name>
</gene>
<dbReference type="InterPro" id="IPR026700">
    <property type="entry name" value="CCDC142"/>
</dbReference>
<evidence type="ECO:0008006" key="5">
    <source>
        <dbReference type="Google" id="ProtNLM"/>
    </source>
</evidence>
<feature type="signal peptide" evidence="2">
    <location>
        <begin position="1"/>
        <end position="17"/>
    </location>
</feature>
<evidence type="ECO:0000313" key="4">
    <source>
        <dbReference type="Proteomes" id="UP000826234"/>
    </source>
</evidence>